<dbReference type="PANTHER" id="PTHR30572:SF18">
    <property type="entry name" value="ABC-TYPE MACROLIDE FAMILY EXPORT SYSTEM PERMEASE COMPONENT 2"/>
    <property type="match status" value="1"/>
</dbReference>
<name>A0A1I1DK88_9FLAO</name>
<keyword evidence="9" id="KW-0449">Lipoprotein</keyword>
<dbReference type="RefSeq" id="WP_092539750.1">
    <property type="nucleotide sequence ID" value="NZ_FOKV01000001.1"/>
</dbReference>
<keyword evidence="2" id="KW-1003">Cell membrane</keyword>
<dbReference type="InterPro" id="IPR003838">
    <property type="entry name" value="ABC3_permease_C"/>
</dbReference>
<dbReference type="Proteomes" id="UP000199438">
    <property type="component" value="Unassembled WGS sequence"/>
</dbReference>
<dbReference type="PANTHER" id="PTHR30572">
    <property type="entry name" value="MEMBRANE COMPONENT OF TRANSPORTER-RELATED"/>
    <property type="match status" value="1"/>
</dbReference>
<dbReference type="InterPro" id="IPR025857">
    <property type="entry name" value="MacB_PCD"/>
</dbReference>
<organism evidence="9 10">
    <name type="scientific">Zunongwangia mangrovi</name>
    <dbReference type="NCBI Taxonomy" id="1334022"/>
    <lineage>
        <taxon>Bacteria</taxon>
        <taxon>Pseudomonadati</taxon>
        <taxon>Bacteroidota</taxon>
        <taxon>Flavobacteriia</taxon>
        <taxon>Flavobacteriales</taxon>
        <taxon>Flavobacteriaceae</taxon>
        <taxon>Zunongwangia</taxon>
    </lineage>
</organism>
<dbReference type="GO" id="GO:0022857">
    <property type="term" value="F:transmembrane transporter activity"/>
    <property type="evidence" value="ECO:0007669"/>
    <property type="project" value="TreeGrafter"/>
</dbReference>
<evidence type="ECO:0000256" key="3">
    <source>
        <dbReference type="ARBA" id="ARBA00022692"/>
    </source>
</evidence>
<sequence>MFKNYIKIAWRNILKNKAFSFLNIFGLALGMAVTMLILLMVNHERSMDTFHKDLNQLYVLGNKGKWNDKTEVWFYTPKPLATAIKNNFPEIEKVSRFSNSNDLLFSKGENSLIPSGAFIDPDYLEMFSFPLVEGNLATAFSNPMNIVITEATAKKLFGNKKSIIGETIQVNNDQLLTVGGVLKNLPKNTQFDFEYLLPWSLLERIGGDDNNWKNNSVLTFAKLSEKTTPENFSNKVKDIAKTSTNGNNDNEIIIHKISDWWLRSKFENGEIAGGRIDTVILFTVIALFILLIACINFMNLSTARSEKRAKEIGVRKVAGANRGSLIWQFISESVLIAGIAGIIATGITIITIPYFNSLLKYPISVDIFNSQFWIFTLSIILITGFIAGSYPAFLLSSFKPIAILKGKLQQDKSGFNIRKFLVVFQFSIAIILIISTLIINKQIQYGKDRENGYDKNNLVFLYEEGDIAKNINSIKNDLLSQNIAESVTRTFSPLTEGWSNSSSIGWEGKNPDDNTIIDRTYTDGNLIETGGLKLVKGRDIDPKKYRTDSTAMLLNEAAVKAMGFEDPIGKIIKDNNRNWHVVGVVKDFIIRSPFEPISPMIIGGPAGNLSTINIRYNLNLTTTDALSKTKAIFKKYNSNYPFEYHFVDEDYASKFAESQRTGTLSAIFAFFTIFISCLGLLGLAAFLAENRIKEIGIRKVLGASVFSIVRLLSKDFLILIIISCVVAFPIAFWAMDNFLSDYNYRVNLGLDVFFIAGLGAIVLTLLTVSSQAIKAALSNPVKNIKTE</sequence>
<evidence type="ECO:0000256" key="6">
    <source>
        <dbReference type="SAM" id="Phobius"/>
    </source>
</evidence>
<feature type="transmembrane region" description="Helical" evidence="6">
    <location>
        <begin position="664"/>
        <end position="688"/>
    </location>
</feature>
<proteinExistence type="predicted"/>
<keyword evidence="3 6" id="KW-0812">Transmembrane</keyword>
<evidence type="ECO:0000259" key="8">
    <source>
        <dbReference type="Pfam" id="PF12704"/>
    </source>
</evidence>
<evidence type="ECO:0000256" key="4">
    <source>
        <dbReference type="ARBA" id="ARBA00022989"/>
    </source>
</evidence>
<evidence type="ECO:0000313" key="9">
    <source>
        <dbReference type="EMBL" id="SFB75375.1"/>
    </source>
</evidence>
<dbReference type="EMBL" id="FOKV01000001">
    <property type="protein sequence ID" value="SFB75375.1"/>
    <property type="molecule type" value="Genomic_DNA"/>
</dbReference>
<feature type="domain" description="MacB-like periplasmic core" evidence="8">
    <location>
        <begin position="428"/>
        <end position="588"/>
    </location>
</feature>
<dbReference type="AlphaFoldDB" id="A0A1I1DK88"/>
<evidence type="ECO:0000256" key="5">
    <source>
        <dbReference type="ARBA" id="ARBA00023136"/>
    </source>
</evidence>
<feature type="transmembrane region" description="Helical" evidence="6">
    <location>
        <begin position="716"/>
        <end position="735"/>
    </location>
</feature>
<dbReference type="OrthoDB" id="8740261at2"/>
<dbReference type="Pfam" id="PF02687">
    <property type="entry name" value="FtsX"/>
    <property type="match status" value="2"/>
</dbReference>
<feature type="transmembrane region" description="Helical" evidence="6">
    <location>
        <begin position="279"/>
        <end position="300"/>
    </location>
</feature>
<dbReference type="InterPro" id="IPR050250">
    <property type="entry name" value="Macrolide_Exporter_MacB"/>
</dbReference>
<feature type="transmembrane region" description="Helical" evidence="6">
    <location>
        <begin position="325"/>
        <end position="352"/>
    </location>
</feature>
<evidence type="ECO:0000259" key="7">
    <source>
        <dbReference type="Pfam" id="PF02687"/>
    </source>
</evidence>
<feature type="domain" description="ABC3 transporter permease C-terminal" evidence="7">
    <location>
        <begin position="284"/>
        <end position="389"/>
    </location>
</feature>
<accession>A0A1I1DK88</accession>
<dbReference type="STRING" id="1334022.SAMN04487907_101441"/>
<feature type="transmembrane region" description="Helical" evidence="6">
    <location>
        <begin position="21"/>
        <end position="41"/>
    </location>
</feature>
<evidence type="ECO:0000256" key="1">
    <source>
        <dbReference type="ARBA" id="ARBA00004651"/>
    </source>
</evidence>
<dbReference type="GO" id="GO:0005886">
    <property type="term" value="C:plasma membrane"/>
    <property type="evidence" value="ECO:0007669"/>
    <property type="project" value="UniProtKB-SubCell"/>
</dbReference>
<feature type="domain" description="MacB-like periplasmic core" evidence="8">
    <location>
        <begin position="20"/>
        <end position="238"/>
    </location>
</feature>
<comment type="subcellular location">
    <subcellularLocation>
        <location evidence="1">Cell membrane</location>
        <topology evidence="1">Multi-pass membrane protein</topology>
    </subcellularLocation>
</comment>
<evidence type="ECO:0000313" key="10">
    <source>
        <dbReference type="Proteomes" id="UP000199438"/>
    </source>
</evidence>
<gene>
    <name evidence="9" type="ORF">SAMN04487907_101441</name>
</gene>
<keyword evidence="4 6" id="KW-1133">Transmembrane helix</keyword>
<evidence type="ECO:0000256" key="2">
    <source>
        <dbReference type="ARBA" id="ARBA00022475"/>
    </source>
</evidence>
<protein>
    <submittedName>
        <fullName evidence="9">ABC-type transport system, involved in lipoprotein release, permease component</fullName>
    </submittedName>
</protein>
<feature type="transmembrane region" description="Helical" evidence="6">
    <location>
        <begin position="372"/>
        <end position="398"/>
    </location>
</feature>
<reference evidence="10" key="1">
    <citation type="submission" date="2016-10" db="EMBL/GenBank/DDBJ databases">
        <authorList>
            <person name="Varghese N."/>
            <person name="Submissions S."/>
        </authorList>
    </citation>
    <scope>NUCLEOTIDE SEQUENCE [LARGE SCALE GENOMIC DNA]</scope>
    <source>
        <strain evidence="10">DSM 24499</strain>
    </source>
</reference>
<keyword evidence="10" id="KW-1185">Reference proteome</keyword>
<dbReference type="Pfam" id="PF12704">
    <property type="entry name" value="MacB_PCD"/>
    <property type="match status" value="2"/>
</dbReference>
<feature type="transmembrane region" description="Helical" evidence="6">
    <location>
        <begin position="419"/>
        <end position="439"/>
    </location>
</feature>
<feature type="transmembrane region" description="Helical" evidence="6">
    <location>
        <begin position="747"/>
        <end position="768"/>
    </location>
</feature>
<keyword evidence="5 6" id="KW-0472">Membrane</keyword>
<feature type="domain" description="ABC3 transporter permease C-terminal" evidence="7">
    <location>
        <begin position="667"/>
        <end position="776"/>
    </location>
</feature>